<dbReference type="CDD" id="cd05006">
    <property type="entry name" value="SIS_GmhA"/>
    <property type="match status" value="1"/>
</dbReference>
<dbReference type="GO" id="GO:1901135">
    <property type="term" value="P:carbohydrate derivative metabolic process"/>
    <property type="evidence" value="ECO:0007669"/>
    <property type="project" value="InterPro"/>
</dbReference>
<feature type="domain" description="SIS" evidence="1">
    <location>
        <begin position="32"/>
        <end position="190"/>
    </location>
</feature>
<dbReference type="PANTHER" id="PTHR30390:SF6">
    <property type="entry name" value="DNAA INITIATOR-ASSOCIATING PROTEIN DIAA"/>
    <property type="match status" value="1"/>
</dbReference>
<dbReference type="Pfam" id="PF13580">
    <property type="entry name" value="SIS_2"/>
    <property type="match status" value="1"/>
</dbReference>
<evidence type="ECO:0000313" key="2">
    <source>
        <dbReference type="EMBL" id="GLL08757.1"/>
    </source>
</evidence>
<dbReference type="InterPro" id="IPR050099">
    <property type="entry name" value="SIS_GmhA/DiaA_subfam"/>
</dbReference>
<proteinExistence type="predicted"/>
<dbReference type="InterPro" id="IPR046348">
    <property type="entry name" value="SIS_dom_sf"/>
</dbReference>
<dbReference type="EMBL" id="BSFP01000189">
    <property type="protein sequence ID" value="GLL08757.1"/>
    <property type="molecule type" value="Genomic_DNA"/>
</dbReference>
<dbReference type="Gene3D" id="3.40.50.10490">
    <property type="entry name" value="Glucose-6-phosphate isomerase like protein, domain 1"/>
    <property type="match status" value="1"/>
</dbReference>
<gene>
    <name evidence="2" type="ORF">GCM10017581_105280</name>
</gene>
<comment type="caution">
    <text evidence="2">The sequence shown here is derived from an EMBL/GenBank/DDBJ whole genome shotgun (WGS) entry which is preliminary data.</text>
</comment>
<organism evidence="2 3">
    <name type="scientific">Dactylosporangium matsuzakiense</name>
    <dbReference type="NCBI Taxonomy" id="53360"/>
    <lineage>
        <taxon>Bacteria</taxon>
        <taxon>Bacillati</taxon>
        <taxon>Actinomycetota</taxon>
        <taxon>Actinomycetes</taxon>
        <taxon>Micromonosporales</taxon>
        <taxon>Micromonosporaceae</taxon>
        <taxon>Dactylosporangium</taxon>
    </lineage>
</organism>
<reference evidence="2" key="2">
    <citation type="submission" date="2023-01" db="EMBL/GenBank/DDBJ databases">
        <authorList>
            <person name="Sun Q."/>
            <person name="Evtushenko L."/>
        </authorList>
    </citation>
    <scope>NUCLEOTIDE SEQUENCE</scope>
    <source>
        <strain evidence="2">VKM Ac-1321</strain>
    </source>
</reference>
<dbReference type="GO" id="GO:0097367">
    <property type="term" value="F:carbohydrate derivative binding"/>
    <property type="evidence" value="ECO:0007669"/>
    <property type="project" value="InterPro"/>
</dbReference>
<dbReference type="InterPro" id="IPR035461">
    <property type="entry name" value="GmhA/DiaA"/>
</dbReference>
<accession>A0A9W6NTZ4</accession>
<name>A0A9W6NTZ4_9ACTN</name>
<sequence length="194" mass="20138">MNPLHTHLAALAAAIGPFGQAADRLERWGGHLARVLGDGGRLLVCGNGGSAAQAQHLAAELTGRLRDERIPLSAIALCADSSAVTAIANDYGYEDVFARQVLAHGRSGDVLLAMSTSGRSPNVLAAVTAARGAGLHTWALTGPGPTPLGELCDETVRCPGDGQVVQELHLVAAHVICEHVDAHLRLRDDRLVAS</sequence>
<dbReference type="SUPFAM" id="SSF53697">
    <property type="entry name" value="SIS domain"/>
    <property type="match status" value="1"/>
</dbReference>
<reference evidence="2" key="1">
    <citation type="journal article" date="2014" name="Int. J. Syst. Evol. Microbiol.">
        <title>Complete genome sequence of Corynebacterium casei LMG S-19264T (=DSM 44701T), isolated from a smear-ripened cheese.</title>
        <authorList>
            <consortium name="US DOE Joint Genome Institute (JGI-PGF)"/>
            <person name="Walter F."/>
            <person name="Albersmeier A."/>
            <person name="Kalinowski J."/>
            <person name="Ruckert C."/>
        </authorList>
    </citation>
    <scope>NUCLEOTIDE SEQUENCE</scope>
    <source>
        <strain evidence="2">VKM Ac-1321</strain>
    </source>
</reference>
<evidence type="ECO:0000259" key="1">
    <source>
        <dbReference type="PROSITE" id="PS51464"/>
    </source>
</evidence>
<dbReference type="InterPro" id="IPR001347">
    <property type="entry name" value="SIS_dom"/>
</dbReference>
<evidence type="ECO:0000313" key="3">
    <source>
        <dbReference type="Proteomes" id="UP001143480"/>
    </source>
</evidence>
<dbReference type="AlphaFoldDB" id="A0A9W6NTZ4"/>
<dbReference type="RefSeq" id="WP_223092464.1">
    <property type="nucleotide sequence ID" value="NZ_BAAAXA010000001.1"/>
</dbReference>
<dbReference type="PROSITE" id="PS51464">
    <property type="entry name" value="SIS"/>
    <property type="match status" value="1"/>
</dbReference>
<dbReference type="PANTHER" id="PTHR30390">
    <property type="entry name" value="SEDOHEPTULOSE 7-PHOSPHATE ISOMERASE / DNAA INITIATOR-ASSOCIATING FACTOR FOR REPLICATION INITIATION"/>
    <property type="match status" value="1"/>
</dbReference>
<keyword evidence="3" id="KW-1185">Reference proteome</keyword>
<dbReference type="Proteomes" id="UP001143480">
    <property type="component" value="Unassembled WGS sequence"/>
</dbReference>
<protein>
    <recommendedName>
        <fullName evidence="1">SIS domain-containing protein</fullName>
    </recommendedName>
</protein>